<reference evidence="1" key="1">
    <citation type="submission" date="2021-11" db="EMBL/GenBank/DDBJ databases">
        <title>Vibrio ZSDE26 sp. nov. and Vibrio ZSDZ34 sp. nov., isolated from coastal seawater in Qingdao.</title>
        <authorList>
            <person name="Zhang P."/>
        </authorList>
    </citation>
    <scope>NUCLEOTIDE SEQUENCE</scope>
    <source>
        <strain evidence="1">ZSDZ34</strain>
    </source>
</reference>
<dbReference type="InterPro" id="IPR022080">
    <property type="entry name" value="DUF3630"/>
</dbReference>
<dbReference type="EMBL" id="JAJNNZ010000027">
    <property type="protein sequence ID" value="MCJ2378903.1"/>
    <property type="molecule type" value="Genomic_DNA"/>
</dbReference>
<organism evidence="1 2">
    <name type="scientific">Vibrio gelatinilyticus</name>
    <dbReference type="NCBI Taxonomy" id="2893468"/>
    <lineage>
        <taxon>Bacteria</taxon>
        <taxon>Pseudomonadati</taxon>
        <taxon>Pseudomonadota</taxon>
        <taxon>Gammaproteobacteria</taxon>
        <taxon>Vibrionales</taxon>
        <taxon>Vibrionaceae</taxon>
        <taxon>Vibrio</taxon>
    </lineage>
</organism>
<sequence length="100" mass="11459">MTDFGLNVYLPAEGKLVISTPRFDFDTFPPLGERLLQMLSATVIEKQWDADIHTWLVDFEGCKLLMKAEHYSETVWFECLDKVAAGEELHFLAGLFEKGF</sequence>
<comment type="caution">
    <text evidence="1">The sequence shown here is derived from an EMBL/GenBank/DDBJ whole genome shotgun (WGS) entry which is preliminary data.</text>
</comment>
<keyword evidence="2" id="KW-1185">Reference proteome</keyword>
<name>A0A9X1WE39_9VIBR</name>
<dbReference type="Pfam" id="PF12305">
    <property type="entry name" value="DUF3630"/>
    <property type="match status" value="1"/>
</dbReference>
<evidence type="ECO:0000313" key="1">
    <source>
        <dbReference type="EMBL" id="MCJ2378903.1"/>
    </source>
</evidence>
<dbReference type="AlphaFoldDB" id="A0A9X1WE39"/>
<accession>A0A9X1WE39</accession>
<dbReference type="Proteomes" id="UP001139488">
    <property type="component" value="Unassembled WGS sequence"/>
</dbReference>
<dbReference type="RefSeq" id="WP_244359398.1">
    <property type="nucleotide sequence ID" value="NZ_JAJNNZ010000027.1"/>
</dbReference>
<proteinExistence type="predicted"/>
<protein>
    <submittedName>
        <fullName evidence="1">DUF3630 family protein</fullName>
    </submittedName>
</protein>
<gene>
    <name evidence="1" type="ORF">LNL84_19060</name>
</gene>
<evidence type="ECO:0000313" key="2">
    <source>
        <dbReference type="Proteomes" id="UP001139488"/>
    </source>
</evidence>